<proteinExistence type="predicted"/>
<organism evidence="1 2">
    <name type="scientific">Segetibacter aerophilus</name>
    <dbReference type="NCBI Taxonomy" id="670293"/>
    <lineage>
        <taxon>Bacteria</taxon>
        <taxon>Pseudomonadati</taxon>
        <taxon>Bacteroidota</taxon>
        <taxon>Chitinophagia</taxon>
        <taxon>Chitinophagales</taxon>
        <taxon>Chitinophagaceae</taxon>
        <taxon>Segetibacter</taxon>
    </lineage>
</organism>
<name>A0A512BAI6_9BACT</name>
<evidence type="ECO:0000313" key="1">
    <source>
        <dbReference type="EMBL" id="GEO08963.1"/>
    </source>
</evidence>
<reference evidence="1 2" key="1">
    <citation type="submission" date="2019-07" db="EMBL/GenBank/DDBJ databases">
        <title>Whole genome shotgun sequence of Segetibacter aerophilus NBRC 106135.</title>
        <authorList>
            <person name="Hosoyama A."/>
            <person name="Uohara A."/>
            <person name="Ohji S."/>
            <person name="Ichikawa N."/>
        </authorList>
    </citation>
    <scope>NUCLEOTIDE SEQUENCE [LARGE SCALE GENOMIC DNA]</scope>
    <source>
        <strain evidence="1 2">NBRC 106135</strain>
    </source>
</reference>
<dbReference type="Proteomes" id="UP000321513">
    <property type="component" value="Unassembled WGS sequence"/>
</dbReference>
<keyword evidence="2" id="KW-1185">Reference proteome</keyword>
<gene>
    <name evidence="1" type="ORF">SAE01_14590</name>
</gene>
<dbReference type="EMBL" id="BJYT01000004">
    <property type="protein sequence ID" value="GEO08963.1"/>
    <property type="molecule type" value="Genomic_DNA"/>
</dbReference>
<sequence>MSKKMPIRGWYLKFINTLGKGRAIVKTLTTGEKFRPFTVSFFKADDWLIVIVRNGGGYF</sequence>
<protein>
    <submittedName>
        <fullName evidence="1">Uncharacterized protein</fullName>
    </submittedName>
</protein>
<comment type="caution">
    <text evidence="1">The sequence shown here is derived from an EMBL/GenBank/DDBJ whole genome shotgun (WGS) entry which is preliminary data.</text>
</comment>
<accession>A0A512BAI6</accession>
<evidence type="ECO:0000313" key="2">
    <source>
        <dbReference type="Proteomes" id="UP000321513"/>
    </source>
</evidence>
<dbReference type="AlphaFoldDB" id="A0A512BAI6"/>